<dbReference type="EMBL" id="RYFI01000004">
    <property type="protein sequence ID" value="RXF74423.1"/>
    <property type="molecule type" value="Genomic_DNA"/>
</dbReference>
<dbReference type="InterPro" id="IPR020084">
    <property type="entry name" value="NUDIX_hydrolase_CS"/>
</dbReference>
<comment type="cofactor">
    <cofactor evidence="1">
        <name>Mg(2+)</name>
        <dbReference type="ChEBI" id="CHEBI:18420"/>
    </cofactor>
</comment>
<name>A0A4Q0MLK8_9HYPH</name>
<accession>A0A4Q0MLK8</accession>
<sequence>MSGPGERAGERPLLAVSLACFRDGAVLIARRGRGANRGLWSLPGGGVEFGETAAEAARREFFEETGAQAEILGLADIVESIGRGPDGRVERHAVILAFAGRLTGGEPAPTEEAEAIAWVSPDGLAAYEMTPDLARVVRRAAELAA</sequence>
<dbReference type="InterPro" id="IPR015797">
    <property type="entry name" value="NUDIX_hydrolase-like_dom_sf"/>
</dbReference>
<dbReference type="AlphaFoldDB" id="A0A4Q0MLK8"/>
<dbReference type="CDD" id="cd04673">
    <property type="entry name" value="NUDIX_ADPRase"/>
    <property type="match status" value="1"/>
</dbReference>
<keyword evidence="2 3" id="KW-0378">Hydrolase</keyword>
<evidence type="ECO:0000256" key="2">
    <source>
        <dbReference type="ARBA" id="ARBA00022801"/>
    </source>
</evidence>
<dbReference type="InterPro" id="IPR020476">
    <property type="entry name" value="Nudix_hydrolase"/>
</dbReference>
<keyword evidence="6" id="KW-1185">Reference proteome</keyword>
<evidence type="ECO:0000259" key="4">
    <source>
        <dbReference type="PROSITE" id="PS51462"/>
    </source>
</evidence>
<reference evidence="5 6" key="1">
    <citation type="submission" date="2018-12" db="EMBL/GenBank/DDBJ databases">
        <title>bacterium Hansschlegelia zhihuaiae S113.</title>
        <authorList>
            <person name="He J."/>
        </authorList>
    </citation>
    <scope>NUCLEOTIDE SEQUENCE [LARGE SCALE GENOMIC DNA]</scope>
    <source>
        <strain evidence="5 6">S 113</strain>
    </source>
</reference>
<protein>
    <submittedName>
        <fullName evidence="5">NUDIX domain-containing protein</fullName>
    </submittedName>
</protein>
<gene>
    <name evidence="5" type="ORF">EK403_06300</name>
</gene>
<dbReference type="SUPFAM" id="SSF55811">
    <property type="entry name" value="Nudix"/>
    <property type="match status" value="1"/>
</dbReference>
<dbReference type="Pfam" id="PF00293">
    <property type="entry name" value="NUDIX"/>
    <property type="match status" value="1"/>
</dbReference>
<evidence type="ECO:0000256" key="1">
    <source>
        <dbReference type="ARBA" id="ARBA00001946"/>
    </source>
</evidence>
<dbReference type="Proteomes" id="UP000289708">
    <property type="component" value="Unassembled WGS sequence"/>
</dbReference>
<comment type="caution">
    <text evidence="5">The sequence shown here is derived from an EMBL/GenBank/DDBJ whole genome shotgun (WGS) entry which is preliminary data.</text>
</comment>
<dbReference type="PROSITE" id="PS51462">
    <property type="entry name" value="NUDIX"/>
    <property type="match status" value="1"/>
</dbReference>
<proteinExistence type="inferred from homology"/>
<dbReference type="GO" id="GO:0016787">
    <property type="term" value="F:hydrolase activity"/>
    <property type="evidence" value="ECO:0007669"/>
    <property type="project" value="UniProtKB-KW"/>
</dbReference>
<dbReference type="RefSeq" id="WP_128776648.1">
    <property type="nucleotide sequence ID" value="NZ_RYFI01000004.1"/>
</dbReference>
<comment type="similarity">
    <text evidence="3">Belongs to the Nudix hydrolase family.</text>
</comment>
<evidence type="ECO:0000313" key="6">
    <source>
        <dbReference type="Proteomes" id="UP000289708"/>
    </source>
</evidence>
<evidence type="ECO:0000256" key="3">
    <source>
        <dbReference type="RuleBase" id="RU003476"/>
    </source>
</evidence>
<organism evidence="5 6">
    <name type="scientific">Hansschlegelia zhihuaiae</name>
    <dbReference type="NCBI Taxonomy" id="405005"/>
    <lineage>
        <taxon>Bacteria</taxon>
        <taxon>Pseudomonadati</taxon>
        <taxon>Pseudomonadota</taxon>
        <taxon>Alphaproteobacteria</taxon>
        <taxon>Hyphomicrobiales</taxon>
        <taxon>Methylopilaceae</taxon>
        <taxon>Hansschlegelia</taxon>
    </lineage>
</organism>
<dbReference type="PROSITE" id="PS00893">
    <property type="entry name" value="NUDIX_BOX"/>
    <property type="match status" value="1"/>
</dbReference>
<dbReference type="PANTHER" id="PTHR43046:SF16">
    <property type="entry name" value="ADP-RIBOSE PYROPHOSPHATASE YJHB-RELATED"/>
    <property type="match status" value="1"/>
</dbReference>
<dbReference type="PANTHER" id="PTHR43046">
    <property type="entry name" value="GDP-MANNOSE MANNOSYL HYDROLASE"/>
    <property type="match status" value="1"/>
</dbReference>
<dbReference type="OrthoDB" id="9761969at2"/>
<dbReference type="Gene3D" id="3.90.79.10">
    <property type="entry name" value="Nucleoside Triphosphate Pyrophosphohydrolase"/>
    <property type="match status" value="1"/>
</dbReference>
<dbReference type="InterPro" id="IPR000086">
    <property type="entry name" value="NUDIX_hydrolase_dom"/>
</dbReference>
<dbReference type="PRINTS" id="PR00502">
    <property type="entry name" value="NUDIXFAMILY"/>
</dbReference>
<feature type="domain" description="Nudix hydrolase" evidence="4">
    <location>
        <begin position="11"/>
        <end position="143"/>
    </location>
</feature>
<evidence type="ECO:0000313" key="5">
    <source>
        <dbReference type="EMBL" id="RXF74423.1"/>
    </source>
</evidence>